<dbReference type="InterPro" id="IPR055346">
    <property type="entry name" value="Fe-S_cluster_assembly_SufBD"/>
</dbReference>
<dbReference type="InterPro" id="IPR011542">
    <property type="entry name" value="SUF_FeS_clus_asmbl_SufD"/>
</dbReference>
<gene>
    <name evidence="2" type="primary">sufD</name>
    <name evidence="2" type="ORF">ERCICURT3053_525</name>
</gene>
<protein>
    <submittedName>
        <fullName evidence="2">FeS cluster assembly protein SufD</fullName>
    </submittedName>
</protein>
<sequence length="426" mass="48772">MVGFCRRKNNVIEQWSSLLKLGHKKLSKERDIHWNELLRLGLPEPQESIWKYTPLDQLIDKKFVFPASPQLGYDFIKKEAFTIDAVRLVFIDGWFVPEFSDDQYDSFSIKVSQEFAQKEECSPIISDFFLHLTESLARQVIFIHLKSGIIARRPLYLLHISSGSTSNTVFTSHYRHHFQQDDRSEAVVIEHYISLDNSSHFTGSRLTVSVGNSAKLTHYNFSFEGRKSYHISHNDLKIGCESEVFSHSFLLGSGLTRHQTSAQLNGERSNLIMNSLMIPIGKEVCESRTFLEHHAGYCISSQLHKTIVCDCARAVFNGIMRVLKGANKTKGYIINRNMLLGLFAEVDTQPHLEIYHDDVQCGHGATIGDIDKEKVFYLQSRGIDEASAYRMIMYAFISELTTMVSYDLIKEELIHRIMKRFSGGVL</sequence>
<dbReference type="AlphaFoldDB" id="A0A451CZU5"/>
<dbReference type="InterPro" id="IPR000825">
    <property type="entry name" value="SUF_FeS_clus_asmbl_SufBD_core"/>
</dbReference>
<evidence type="ECO:0000313" key="3">
    <source>
        <dbReference type="Proteomes" id="UP000294364"/>
    </source>
</evidence>
<evidence type="ECO:0000259" key="1">
    <source>
        <dbReference type="Pfam" id="PF01458"/>
    </source>
</evidence>
<dbReference type="EMBL" id="LR217698">
    <property type="protein sequence ID" value="VFP78880.1"/>
    <property type="molecule type" value="Genomic_DNA"/>
</dbReference>
<dbReference type="SUPFAM" id="SSF101960">
    <property type="entry name" value="Stabilizer of iron transporter SufD"/>
    <property type="match status" value="1"/>
</dbReference>
<dbReference type="Pfam" id="PF01458">
    <property type="entry name" value="SUFBD_core"/>
    <property type="match status" value="1"/>
</dbReference>
<organism evidence="2 3">
    <name type="scientific">Candidatus Erwinia haradaeae</name>
    <dbReference type="NCBI Taxonomy" id="1922217"/>
    <lineage>
        <taxon>Bacteria</taxon>
        <taxon>Pseudomonadati</taxon>
        <taxon>Pseudomonadota</taxon>
        <taxon>Gammaproteobacteria</taxon>
        <taxon>Enterobacterales</taxon>
        <taxon>Erwiniaceae</taxon>
        <taxon>Erwinia</taxon>
    </lineage>
</organism>
<name>A0A451CZU5_9GAMM</name>
<dbReference type="GO" id="GO:0016226">
    <property type="term" value="P:iron-sulfur cluster assembly"/>
    <property type="evidence" value="ECO:0007669"/>
    <property type="project" value="InterPro"/>
</dbReference>
<dbReference type="NCBIfam" id="NF008194">
    <property type="entry name" value="PRK10948.1"/>
    <property type="match status" value="1"/>
</dbReference>
<dbReference type="NCBIfam" id="TIGR01981">
    <property type="entry name" value="sufD"/>
    <property type="match status" value="1"/>
</dbReference>
<evidence type="ECO:0000313" key="2">
    <source>
        <dbReference type="EMBL" id="VFP78880.1"/>
    </source>
</evidence>
<accession>A0A451CZU5</accession>
<reference evidence="2 3" key="1">
    <citation type="submission" date="2019-02" db="EMBL/GenBank/DDBJ databases">
        <authorList>
            <person name="Manzano-Marin A."/>
            <person name="Manzano-Marin A."/>
        </authorList>
    </citation>
    <scope>NUCLEOTIDE SEQUENCE [LARGE SCALE GENOMIC DNA]</scope>
    <source>
        <strain evidence="2 3">ErCicurtihirsuta</strain>
    </source>
</reference>
<dbReference type="PANTHER" id="PTHR43575">
    <property type="entry name" value="PROTEIN ABCI7, CHLOROPLASTIC"/>
    <property type="match status" value="1"/>
</dbReference>
<dbReference type="InterPro" id="IPR037284">
    <property type="entry name" value="SUF_FeS_clus_asmbl_SufBD_sf"/>
</dbReference>
<proteinExistence type="predicted"/>
<feature type="domain" description="SUF system FeS cluster assembly SufBD core" evidence="1">
    <location>
        <begin position="170"/>
        <end position="396"/>
    </location>
</feature>
<dbReference type="Proteomes" id="UP000294364">
    <property type="component" value="Chromosome"/>
</dbReference>
<dbReference type="OrthoDB" id="9768262at2"/>
<dbReference type="PANTHER" id="PTHR43575:SF1">
    <property type="entry name" value="PROTEIN ABCI7, CHLOROPLASTIC"/>
    <property type="match status" value="1"/>
</dbReference>
<dbReference type="RefSeq" id="WP_157992168.1">
    <property type="nucleotide sequence ID" value="NZ_LR217698.1"/>
</dbReference>